<evidence type="ECO:0000313" key="3">
    <source>
        <dbReference type="EMBL" id="CAB4847929.1"/>
    </source>
</evidence>
<dbReference type="InterPro" id="IPR043737">
    <property type="entry name" value="DUF5682"/>
</dbReference>
<gene>
    <name evidence="2" type="ORF">UFOPK2656_00121</name>
    <name evidence="3" type="ORF">UFOPK3267_00587</name>
    <name evidence="4" type="ORF">UFOPK3651_01971</name>
    <name evidence="1" type="ORF">UFOPK4189_02962</name>
</gene>
<dbReference type="Pfam" id="PF18934">
    <property type="entry name" value="DUF5682"/>
    <property type="match status" value="1"/>
</dbReference>
<proteinExistence type="predicted"/>
<dbReference type="AlphaFoldDB" id="A0A6J6PRQ6"/>
<evidence type="ECO:0000313" key="1">
    <source>
        <dbReference type="EMBL" id="CAB4365212.1"/>
    </source>
</evidence>
<evidence type="ECO:0000313" key="2">
    <source>
        <dbReference type="EMBL" id="CAB4702111.1"/>
    </source>
</evidence>
<dbReference type="PANTHER" id="PTHR30634">
    <property type="entry name" value="OUTER MEMBRANE LOLAB LIPOPROTEIN INSERTION APPARATUS"/>
    <property type="match status" value="1"/>
</dbReference>
<dbReference type="PANTHER" id="PTHR30634:SF14">
    <property type="match status" value="1"/>
</dbReference>
<protein>
    <submittedName>
        <fullName evidence="2">Unannotated protein</fullName>
    </submittedName>
</protein>
<accession>A0A6J6PRQ6</accession>
<dbReference type="InterPro" id="IPR050458">
    <property type="entry name" value="LolB"/>
</dbReference>
<evidence type="ECO:0000313" key="4">
    <source>
        <dbReference type="EMBL" id="CAB4938362.1"/>
    </source>
</evidence>
<organism evidence="2">
    <name type="scientific">freshwater metagenome</name>
    <dbReference type="NCBI Taxonomy" id="449393"/>
    <lineage>
        <taxon>unclassified sequences</taxon>
        <taxon>metagenomes</taxon>
        <taxon>ecological metagenomes</taxon>
    </lineage>
</organism>
<dbReference type="EMBL" id="CAFBIY010000021">
    <property type="protein sequence ID" value="CAB4847929.1"/>
    <property type="molecule type" value="Genomic_DNA"/>
</dbReference>
<dbReference type="EMBL" id="CAFBMT010000010">
    <property type="protein sequence ID" value="CAB4938362.1"/>
    <property type="molecule type" value="Genomic_DNA"/>
</dbReference>
<reference evidence="2" key="1">
    <citation type="submission" date="2020-05" db="EMBL/GenBank/DDBJ databases">
        <authorList>
            <person name="Chiriac C."/>
            <person name="Salcher M."/>
            <person name="Ghai R."/>
            <person name="Kavagutti S V."/>
        </authorList>
    </citation>
    <scope>NUCLEOTIDE SEQUENCE</scope>
</reference>
<sequence>MTDVDAVVRVLGIRHHGPGSARSVVRALDDLQPTVVLVELPADCEAALSWVAHEQLVPPVALLGHVVDRPHRAAFLPFAVFSPEWQAFNWAAEHGVPLRAIDLPLAISLASDAGTGDGELLLADHPVGDPIAALAAAAGDLDPERWWEDVIEHRGDGAPAFDAVAEAMAAVRGGWEAGSVREAQREAHMRQCLRAALKDGHTRVAVVCGAWHVPALTAPLPPASVDARTLRGLPKVKVGISWVPWTYRRLAASTGYGAGVRSPGWYAHVFAHPGAEGLARWFVGAARLLRERGMSASPDHLIAGTRTASALAALRGRPRAGLAEVLDAADTVMAGSTGLALIERDLVVGDAIGEVPEHAPQVPLARDLTVQQRKARLKPHADAHTVELDLRTPLGRARSVLLHRLHALGVQWGVVQEGRGSTGTFRETWGLQWEPELTIGLIERSAYGTTVQAAAIGRLLERAGAATALADLIAVLDLALLADLPAVVQPVVARLEAQAARDPDVVQVIEALGPLARAMRYGDVRGTDASALRHVFDGLVVRVLAGALMACRSLDDDAAAAMVDRLAGAQAALALTDHPARRGEWPALLAIVSERGDVHGLVQGRATRLLHDGGAWKRSQVGNRVSRALSVGTPSAVGAAFVEGFLAGSGTVLVHDRELLDVIDTWVSGLAPDAFLSTVPLLRRTFGAFEQAERRQLGLLLADQVGVAPAGFGSEVDGARAALALGTVRQMLGVAQ</sequence>
<name>A0A6J6PRQ6_9ZZZZ</name>
<dbReference type="EMBL" id="CAEZYF010000001">
    <property type="protein sequence ID" value="CAB4702111.1"/>
    <property type="molecule type" value="Genomic_DNA"/>
</dbReference>
<dbReference type="EMBL" id="CAESGF010000026">
    <property type="protein sequence ID" value="CAB4365212.1"/>
    <property type="molecule type" value="Genomic_DNA"/>
</dbReference>